<dbReference type="Proteomes" id="UP001500363">
    <property type="component" value="Unassembled WGS sequence"/>
</dbReference>
<keyword evidence="2" id="KW-1185">Reference proteome</keyword>
<sequence>MRHSIRVRQTVPVTRTLEFWPDYGQGPLWDERGRAVDLDALALRPALVERIRNWHGRYEEDRIPVDGSGDPTWLSEGLELLTAIRNSLPDIRVVVTEPWWGEAQSGAPKSRE</sequence>
<reference evidence="2" key="1">
    <citation type="journal article" date="2019" name="Int. J. Syst. Evol. Microbiol.">
        <title>The Global Catalogue of Microorganisms (GCM) 10K type strain sequencing project: providing services to taxonomists for standard genome sequencing and annotation.</title>
        <authorList>
            <consortium name="The Broad Institute Genomics Platform"/>
            <consortium name="The Broad Institute Genome Sequencing Center for Infectious Disease"/>
            <person name="Wu L."/>
            <person name="Ma J."/>
        </authorList>
    </citation>
    <scope>NUCLEOTIDE SEQUENCE [LARGE SCALE GENOMIC DNA]</scope>
    <source>
        <strain evidence="2">JCM 14303</strain>
    </source>
</reference>
<proteinExistence type="predicted"/>
<organism evidence="1 2">
    <name type="scientific">Kribbella lupini</name>
    <dbReference type="NCBI Taxonomy" id="291602"/>
    <lineage>
        <taxon>Bacteria</taxon>
        <taxon>Bacillati</taxon>
        <taxon>Actinomycetota</taxon>
        <taxon>Actinomycetes</taxon>
        <taxon>Propionibacteriales</taxon>
        <taxon>Kribbellaceae</taxon>
        <taxon>Kribbella</taxon>
    </lineage>
</organism>
<protein>
    <submittedName>
        <fullName evidence="1">Uncharacterized protein</fullName>
    </submittedName>
</protein>
<name>A0ABP4NEG7_9ACTN</name>
<evidence type="ECO:0000313" key="1">
    <source>
        <dbReference type="EMBL" id="GAA1559343.1"/>
    </source>
</evidence>
<comment type="caution">
    <text evidence="1">The sequence shown here is derived from an EMBL/GenBank/DDBJ whole genome shotgun (WGS) entry which is preliminary data.</text>
</comment>
<gene>
    <name evidence="1" type="ORF">GCM10009741_75460</name>
</gene>
<accession>A0ABP4NEG7</accession>
<dbReference type="EMBL" id="BAAANC010000005">
    <property type="protein sequence ID" value="GAA1559343.1"/>
    <property type="molecule type" value="Genomic_DNA"/>
</dbReference>
<evidence type="ECO:0000313" key="2">
    <source>
        <dbReference type="Proteomes" id="UP001500363"/>
    </source>
</evidence>